<dbReference type="EMBL" id="AOLP01000001">
    <property type="protein sequence ID" value="EMA08366.1"/>
    <property type="molecule type" value="Genomic_DNA"/>
</dbReference>
<dbReference type="RefSeq" id="WP_004967339.1">
    <property type="nucleotide sequence ID" value="NZ_AOLP01000001.1"/>
</dbReference>
<dbReference type="AlphaFoldDB" id="M0JH90"/>
<dbReference type="Proteomes" id="UP000011553">
    <property type="component" value="Unassembled WGS sequence"/>
</dbReference>
<dbReference type="InterPro" id="IPR007050">
    <property type="entry name" value="HTH_bacterioopsin"/>
</dbReference>
<feature type="domain" description="HVO-0513-like N-terminal" evidence="4">
    <location>
        <begin position="17"/>
        <end position="150"/>
    </location>
</feature>
<reference evidence="5 6" key="1">
    <citation type="journal article" date="2014" name="PLoS Genet.">
        <title>Phylogenetically driven sequencing of extremely halophilic archaea reveals strategies for static and dynamic osmo-response.</title>
        <authorList>
            <person name="Becker E.A."/>
            <person name="Seitzer P.M."/>
            <person name="Tritt A."/>
            <person name="Larsen D."/>
            <person name="Krusor M."/>
            <person name="Yao A.I."/>
            <person name="Wu D."/>
            <person name="Madern D."/>
            <person name="Eisen J.A."/>
            <person name="Darling A.E."/>
            <person name="Facciotti M.T."/>
        </authorList>
    </citation>
    <scope>NUCLEOTIDE SEQUENCE [LARGE SCALE GENOMIC DNA]</scope>
    <source>
        <strain evidence="5 6">ATCC 35960</strain>
    </source>
</reference>
<proteinExistence type="predicted"/>
<evidence type="ECO:0000313" key="5">
    <source>
        <dbReference type="EMBL" id="EMA08366.1"/>
    </source>
</evidence>
<dbReference type="InterPro" id="IPR056493">
    <property type="entry name" value="HVO_0513_N"/>
</dbReference>
<dbReference type="Pfam" id="PF24278">
    <property type="entry name" value="HVO_0513_N"/>
    <property type="match status" value="1"/>
</dbReference>
<keyword evidence="2" id="KW-0804">Transcription</keyword>
<organism evidence="5 6">
    <name type="scientific">Haloferax denitrificans ATCC 35960</name>
    <dbReference type="NCBI Taxonomy" id="662478"/>
    <lineage>
        <taxon>Archaea</taxon>
        <taxon>Methanobacteriati</taxon>
        <taxon>Methanobacteriota</taxon>
        <taxon>Stenosarchaea group</taxon>
        <taxon>Halobacteria</taxon>
        <taxon>Halobacteriales</taxon>
        <taxon>Haloferacaceae</taxon>
        <taxon>Haloferax</taxon>
    </lineage>
</organism>
<evidence type="ECO:0000313" key="6">
    <source>
        <dbReference type="Proteomes" id="UP000011553"/>
    </source>
</evidence>
<accession>M0JH90</accession>
<keyword evidence="6" id="KW-1185">Reference proteome</keyword>
<protein>
    <submittedName>
        <fullName evidence="5">DNA binding protein</fullName>
    </submittedName>
</protein>
<dbReference type="PATRIC" id="fig|662478.6.peg.190"/>
<keyword evidence="1" id="KW-0805">Transcription regulation</keyword>
<evidence type="ECO:0000259" key="4">
    <source>
        <dbReference type="Pfam" id="PF24278"/>
    </source>
</evidence>
<sequence>MRYLTVLVKPESRDAFHPLGKRLTEAPSVERRAIHHVELLADGTVLLFAEASGSQERYRQIMENAPRVIDYLVSGDDPWMAVSNFEPTESSRRTLELQRESPLVIETPMRFTDDGGIKLTCLGTDEAFGELFGVGVERASVSVELLEMGDFEPDKSTFSRTLTPRQEEVLEAAVQLGYYDVPREASLRDVGEAVGITPSTAGEHLRKVEQRVFNELVC</sequence>
<feature type="domain" description="HTH bat-type" evidence="3">
    <location>
        <begin position="162"/>
        <end position="213"/>
    </location>
</feature>
<gene>
    <name evidence="5" type="ORF">C438_00965</name>
</gene>
<evidence type="ECO:0000256" key="2">
    <source>
        <dbReference type="ARBA" id="ARBA00023163"/>
    </source>
</evidence>
<evidence type="ECO:0000256" key="1">
    <source>
        <dbReference type="ARBA" id="ARBA00023015"/>
    </source>
</evidence>
<evidence type="ECO:0000259" key="3">
    <source>
        <dbReference type="Pfam" id="PF04967"/>
    </source>
</evidence>
<name>M0JH90_9EURY</name>
<comment type="caution">
    <text evidence="5">The sequence shown here is derived from an EMBL/GenBank/DDBJ whole genome shotgun (WGS) entry which is preliminary data.</text>
</comment>
<dbReference type="PANTHER" id="PTHR34236:SF1">
    <property type="entry name" value="DIMETHYL SULFOXIDE REDUCTASE TRANSCRIPTIONAL ACTIVATOR"/>
    <property type="match status" value="1"/>
</dbReference>
<dbReference type="Pfam" id="PF04967">
    <property type="entry name" value="HTH_10"/>
    <property type="match status" value="1"/>
</dbReference>
<dbReference type="PANTHER" id="PTHR34236">
    <property type="entry name" value="DIMETHYL SULFOXIDE REDUCTASE TRANSCRIPTIONAL ACTIVATOR"/>
    <property type="match status" value="1"/>
</dbReference>